<sequence length="256" mass="28993">MASGDASVRRDEGEPETRRASRFSLPDFDGLLQMRWRDALFAHWAFDPGVVDANLPADVSVATYDGRAWMGVVAFVMEDIRPRGLPFGLSFPELNLRTYVERPGDEDHSVYFFNLDADDALGVPVARRLYSLPYYRADMRVTTRGDEVEFASHRTHRGVPPAHFDATYRPVGEQFTPEPGTLEHFLTENYRFYTAGTDLYYGDIRHTPWPLQEAEAEIRTNTLFEASDFDAPTADPILHYSPGTEVTAGRIHRVGD</sequence>
<dbReference type="InterPro" id="IPR023375">
    <property type="entry name" value="ADC_dom_sf"/>
</dbReference>
<dbReference type="Proteomes" id="UP000243250">
    <property type="component" value="Unassembled WGS sequence"/>
</dbReference>
<dbReference type="PANTHER" id="PTHR39186:SF1">
    <property type="entry name" value="DUF2071 DOMAIN-CONTAINING PROTEIN"/>
    <property type="match status" value="1"/>
</dbReference>
<dbReference type="PANTHER" id="PTHR39186">
    <property type="entry name" value="DUF2071 FAMILY PROTEIN"/>
    <property type="match status" value="1"/>
</dbReference>
<proteinExistence type="predicted"/>
<reference evidence="2" key="1">
    <citation type="submission" date="2016-10" db="EMBL/GenBank/DDBJ databases">
        <authorList>
            <person name="Varghese N."/>
            <person name="Submissions S."/>
        </authorList>
    </citation>
    <scope>NUCLEOTIDE SEQUENCE [LARGE SCALE GENOMIC DNA]</scope>
    <source>
        <strain evidence="2">CGMCC 1.8711</strain>
    </source>
</reference>
<organism evidence="1 2">
    <name type="scientific">Halogeometricum limi</name>
    <dbReference type="NCBI Taxonomy" id="555875"/>
    <lineage>
        <taxon>Archaea</taxon>
        <taxon>Methanobacteriati</taxon>
        <taxon>Methanobacteriota</taxon>
        <taxon>Stenosarchaea group</taxon>
        <taxon>Halobacteria</taxon>
        <taxon>Halobacteriales</taxon>
        <taxon>Haloferacaceae</taxon>
        <taxon>Halogeometricum</taxon>
    </lineage>
</organism>
<evidence type="ECO:0000313" key="1">
    <source>
        <dbReference type="EMBL" id="SFR45346.1"/>
    </source>
</evidence>
<dbReference type="SUPFAM" id="SSF160104">
    <property type="entry name" value="Acetoacetate decarboxylase-like"/>
    <property type="match status" value="1"/>
</dbReference>
<evidence type="ECO:0008006" key="3">
    <source>
        <dbReference type="Google" id="ProtNLM"/>
    </source>
</evidence>
<dbReference type="OrthoDB" id="233478at2157"/>
<evidence type="ECO:0000313" key="2">
    <source>
        <dbReference type="Proteomes" id="UP000243250"/>
    </source>
</evidence>
<dbReference type="AlphaFoldDB" id="A0A1I6GT88"/>
<dbReference type="Gene3D" id="2.40.400.10">
    <property type="entry name" value="Acetoacetate decarboxylase-like"/>
    <property type="match status" value="1"/>
</dbReference>
<gene>
    <name evidence="1" type="ORF">SAMN04488124_1496</name>
</gene>
<dbReference type="Pfam" id="PF09844">
    <property type="entry name" value="DUF2071"/>
    <property type="match status" value="1"/>
</dbReference>
<keyword evidence="2" id="KW-1185">Reference proteome</keyword>
<protein>
    <recommendedName>
        <fullName evidence="3">DUF2071 domain-containing protein</fullName>
    </recommendedName>
</protein>
<dbReference type="EMBL" id="FOYS01000002">
    <property type="protein sequence ID" value="SFR45346.1"/>
    <property type="molecule type" value="Genomic_DNA"/>
</dbReference>
<accession>A0A1I6GT88</accession>
<dbReference type="STRING" id="555875.SAMN04488124_1496"/>
<dbReference type="InterPro" id="IPR018644">
    <property type="entry name" value="DUF2071"/>
</dbReference>
<name>A0A1I6GT88_9EURY</name>